<evidence type="ECO:0000313" key="3">
    <source>
        <dbReference type="Proteomes" id="UP001465976"/>
    </source>
</evidence>
<evidence type="ECO:0000313" key="2">
    <source>
        <dbReference type="EMBL" id="KAL0563405.1"/>
    </source>
</evidence>
<evidence type="ECO:0000256" key="1">
    <source>
        <dbReference type="SAM" id="MobiDB-lite"/>
    </source>
</evidence>
<organism evidence="2 3">
    <name type="scientific">Marasmius crinis-equi</name>
    <dbReference type="NCBI Taxonomy" id="585013"/>
    <lineage>
        <taxon>Eukaryota</taxon>
        <taxon>Fungi</taxon>
        <taxon>Dikarya</taxon>
        <taxon>Basidiomycota</taxon>
        <taxon>Agaricomycotina</taxon>
        <taxon>Agaricomycetes</taxon>
        <taxon>Agaricomycetidae</taxon>
        <taxon>Agaricales</taxon>
        <taxon>Marasmiineae</taxon>
        <taxon>Marasmiaceae</taxon>
        <taxon>Marasmius</taxon>
    </lineage>
</organism>
<proteinExistence type="predicted"/>
<dbReference type="EMBL" id="JBAHYK010003565">
    <property type="protein sequence ID" value="KAL0563405.1"/>
    <property type="molecule type" value="Genomic_DNA"/>
</dbReference>
<gene>
    <name evidence="2" type="ORF">V5O48_018663</name>
</gene>
<keyword evidence="3" id="KW-1185">Reference proteome</keyword>
<accession>A0ABR3EKP9</accession>
<sequence length="183" mass="19663">MGYSQPELSSWTNGQLITQEISHRRSIASYVTGLTLTGLTTIASGGTLAPLTLPIGVFKAYKIDSHKDKLDMVRRELSNRHLSPPEKRNRDVLVPVAIAFTAYVTTLGLADIIDLVPSDVQGHLNSEVESAAGVAEGSGGLDVVADKYEAFIIAEAAAPLSNAAMRPTLPPRNSQPSYNKEYQ</sequence>
<feature type="compositionally biased region" description="Polar residues" evidence="1">
    <location>
        <begin position="171"/>
        <end position="183"/>
    </location>
</feature>
<protein>
    <submittedName>
        <fullName evidence="2">Uncharacterized protein</fullName>
    </submittedName>
</protein>
<comment type="caution">
    <text evidence="2">The sequence shown here is derived from an EMBL/GenBank/DDBJ whole genome shotgun (WGS) entry which is preliminary data.</text>
</comment>
<dbReference type="Proteomes" id="UP001465976">
    <property type="component" value="Unassembled WGS sequence"/>
</dbReference>
<name>A0ABR3EKP9_9AGAR</name>
<reference evidence="2 3" key="1">
    <citation type="submission" date="2024-02" db="EMBL/GenBank/DDBJ databases">
        <title>A draft genome for the cacao thread blight pathogen Marasmius crinis-equi.</title>
        <authorList>
            <person name="Cohen S.P."/>
            <person name="Baruah I.K."/>
            <person name="Amoako-Attah I."/>
            <person name="Bukari Y."/>
            <person name="Meinhardt L.W."/>
            <person name="Bailey B.A."/>
        </authorList>
    </citation>
    <scope>NUCLEOTIDE SEQUENCE [LARGE SCALE GENOMIC DNA]</scope>
    <source>
        <strain evidence="2 3">GH-76</strain>
    </source>
</reference>
<feature type="region of interest" description="Disordered" evidence="1">
    <location>
        <begin position="164"/>
        <end position="183"/>
    </location>
</feature>